<dbReference type="Proteomes" id="UP001153148">
    <property type="component" value="Unassembled WGS sequence"/>
</dbReference>
<dbReference type="PANTHER" id="PTHR46557">
    <property type="entry name" value="SERINE/THREONINE-PROTEIN PHOSPHATASE 1 REGULATORY SUBUNIT 10-RELATED"/>
    <property type="match status" value="1"/>
</dbReference>
<evidence type="ECO:0000313" key="2">
    <source>
        <dbReference type="EMBL" id="CAG2064011.1"/>
    </source>
</evidence>
<dbReference type="PANTHER" id="PTHR46557:SF1">
    <property type="entry name" value="SERINE_THREONINE-PROTEIN PHOSPHATASE 1 REGULATORY SUBUNIT 10"/>
    <property type="match status" value="1"/>
</dbReference>
<name>A0ABN7PA34_TIMPD</name>
<gene>
    <name evidence="2" type="ORF">TPAB3V08_LOCUS10958</name>
</gene>
<accession>A0ABN7PA34</accession>
<organism evidence="2 3">
    <name type="scientific">Timema podura</name>
    <name type="common">Walking stick</name>
    <dbReference type="NCBI Taxonomy" id="61482"/>
    <lineage>
        <taxon>Eukaryota</taxon>
        <taxon>Metazoa</taxon>
        <taxon>Ecdysozoa</taxon>
        <taxon>Arthropoda</taxon>
        <taxon>Hexapoda</taxon>
        <taxon>Insecta</taxon>
        <taxon>Pterygota</taxon>
        <taxon>Neoptera</taxon>
        <taxon>Polyneoptera</taxon>
        <taxon>Phasmatodea</taxon>
        <taxon>Timematodea</taxon>
        <taxon>Timematoidea</taxon>
        <taxon>Timematidae</taxon>
        <taxon>Timema</taxon>
    </lineage>
</organism>
<dbReference type="EMBL" id="CAJPIN010030811">
    <property type="protein sequence ID" value="CAG2064011.1"/>
    <property type="molecule type" value="Genomic_DNA"/>
</dbReference>
<evidence type="ECO:0000313" key="3">
    <source>
        <dbReference type="Proteomes" id="UP001153148"/>
    </source>
</evidence>
<evidence type="ECO:0000256" key="1">
    <source>
        <dbReference type="SAM" id="MobiDB-lite"/>
    </source>
</evidence>
<feature type="region of interest" description="Disordered" evidence="1">
    <location>
        <begin position="1"/>
        <end position="30"/>
    </location>
</feature>
<reference evidence="2" key="1">
    <citation type="submission" date="2021-03" db="EMBL/GenBank/DDBJ databases">
        <authorList>
            <person name="Tran Van P."/>
        </authorList>
    </citation>
    <scope>NUCLEOTIDE SEQUENCE</scope>
</reference>
<keyword evidence="3" id="KW-1185">Reference proteome</keyword>
<dbReference type="InterPro" id="IPR035441">
    <property type="entry name" value="TFIIS/LEDGF_dom_sf"/>
</dbReference>
<proteinExistence type="predicted"/>
<comment type="caution">
    <text evidence="2">The sequence shown here is derived from an EMBL/GenBank/DDBJ whole genome shotgun (WGS) entry which is preliminary data.</text>
</comment>
<sequence length="100" mass="11071">MKIPQTSLSEGECGLGRPYGAERTKPRLSTSAAQPSQFMFMGAGGWNLTHVWLSDAIMAKNWPLIQELLELLLICPVDVERLKTNSCPKLIKGLSRESVQ</sequence>
<protein>
    <submittedName>
        <fullName evidence="2">Uncharacterized protein</fullName>
    </submittedName>
</protein>
<dbReference type="SUPFAM" id="SSF47676">
    <property type="entry name" value="Conserved domain common to transcription factors TFIIS, elongin A, CRSP70"/>
    <property type="match status" value="1"/>
</dbReference>